<proteinExistence type="predicted"/>
<protein>
    <submittedName>
        <fullName evidence="2">Uncharacterized protein</fullName>
    </submittedName>
</protein>
<gene>
    <name evidence="2" type="ORF">TELCIR_09562</name>
</gene>
<evidence type="ECO:0000313" key="3">
    <source>
        <dbReference type="Proteomes" id="UP000230423"/>
    </source>
</evidence>
<organism evidence="2 3">
    <name type="scientific">Teladorsagia circumcincta</name>
    <name type="common">Brown stomach worm</name>
    <name type="synonym">Ostertagia circumcincta</name>
    <dbReference type="NCBI Taxonomy" id="45464"/>
    <lineage>
        <taxon>Eukaryota</taxon>
        <taxon>Metazoa</taxon>
        <taxon>Ecdysozoa</taxon>
        <taxon>Nematoda</taxon>
        <taxon>Chromadorea</taxon>
        <taxon>Rhabditida</taxon>
        <taxon>Rhabditina</taxon>
        <taxon>Rhabditomorpha</taxon>
        <taxon>Strongyloidea</taxon>
        <taxon>Trichostrongylidae</taxon>
        <taxon>Teladorsagia</taxon>
    </lineage>
</organism>
<name>A0A2G9UEI0_TELCI</name>
<reference evidence="2 3" key="1">
    <citation type="submission" date="2015-09" db="EMBL/GenBank/DDBJ databases">
        <title>Draft genome of the parasitic nematode Teladorsagia circumcincta isolate WARC Sus (inbred).</title>
        <authorList>
            <person name="Mitreva M."/>
        </authorList>
    </citation>
    <scope>NUCLEOTIDE SEQUENCE [LARGE SCALE GENOMIC DNA]</scope>
    <source>
        <strain evidence="2 3">S</strain>
    </source>
</reference>
<dbReference type="AlphaFoldDB" id="A0A2G9UEI0"/>
<dbReference type="EMBL" id="KZ347000">
    <property type="protein sequence ID" value="PIO68639.1"/>
    <property type="molecule type" value="Genomic_DNA"/>
</dbReference>
<keyword evidence="3" id="KW-1185">Reference proteome</keyword>
<accession>A0A2G9UEI0</accession>
<evidence type="ECO:0000256" key="1">
    <source>
        <dbReference type="SAM" id="SignalP"/>
    </source>
</evidence>
<evidence type="ECO:0000313" key="2">
    <source>
        <dbReference type="EMBL" id="PIO68639.1"/>
    </source>
</evidence>
<sequence length="75" mass="8552">MRFCTLLLVVALALTFSAALGFWEPHSLTSQVKTQGKNEEQKIRRINILGYEDEDYDEDDVYFDHDCQPTGTPLG</sequence>
<keyword evidence="1" id="KW-0732">Signal</keyword>
<feature type="signal peptide" evidence="1">
    <location>
        <begin position="1"/>
        <end position="19"/>
    </location>
</feature>
<feature type="chain" id="PRO_5013701638" evidence="1">
    <location>
        <begin position="20"/>
        <end position="75"/>
    </location>
</feature>
<dbReference type="Proteomes" id="UP000230423">
    <property type="component" value="Unassembled WGS sequence"/>
</dbReference>